<reference evidence="4 5" key="1">
    <citation type="submission" date="2024-11" db="EMBL/GenBank/DDBJ databases">
        <authorList>
            <person name="Heng Y.C."/>
            <person name="Lim A.C.H."/>
            <person name="Lee J.K.Y."/>
            <person name="Kittelmann S."/>
        </authorList>
    </citation>
    <scope>NUCLEOTIDE SEQUENCE [LARGE SCALE GENOMIC DNA]</scope>
    <source>
        <strain evidence="4 5">WILCCON 0114</strain>
    </source>
</reference>
<evidence type="ECO:0000256" key="3">
    <source>
        <dbReference type="SAM" id="Phobius"/>
    </source>
</evidence>
<feature type="transmembrane region" description="Helical" evidence="3">
    <location>
        <begin position="116"/>
        <end position="141"/>
    </location>
</feature>
<dbReference type="EMBL" id="JBJIAA010000003">
    <property type="protein sequence ID" value="MFL0249665.1"/>
    <property type="molecule type" value="Genomic_DNA"/>
</dbReference>
<proteinExistence type="predicted"/>
<organism evidence="4 5">
    <name type="scientific">Clostridium neuense</name>
    <dbReference type="NCBI Taxonomy" id="1728934"/>
    <lineage>
        <taxon>Bacteria</taxon>
        <taxon>Bacillati</taxon>
        <taxon>Bacillota</taxon>
        <taxon>Clostridia</taxon>
        <taxon>Eubacteriales</taxon>
        <taxon>Clostridiaceae</taxon>
        <taxon>Clostridium</taxon>
    </lineage>
</organism>
<keyword evidence="3" id="KW-0472">Membrane</keyword>
<evidence type="ECO:0000256" key="2">
    <source>
        <dbReference type="ARBA" id="ARBA00022989"/>
    </source>
</evidence>
<keyword evidence="1 3" id="KW-0812">Transmembrane</keyword>
<name>A0ABW8TDC7_9CLOT</name>
<evidence type="ECO:0000313" key="4">
    <source>
        <dbReference type="EMBL" id="MFL0249665.1"/>
    </source>
</evidence>
<dbReference type="InterPro" id="IPR009825">
    <property type="entry name" value="ECF_substrate-spec-like"/>
</dbReference>
<dbReference type="PANTHER" id="PTHR37815">
    <property type="entry name" value="UPF0397 PROTEIN BC_2624-RELATED"/>
    <property type="match status" value="1"/>
</dbReference>
<accession>A0ABW8TDC7</accession>
<evidence type="ECO:0000256" key="1">
    <source>
        <dbReference type="ARBA" id="ARBA00022692"/>
    </source>
</evidence>
<feature type="transmembrane region" description="Helical" evidence="3">
    <location>
        <begin position="12"/>
        <end position="32"/>
    </location>
</feature>
<dbReference type="Gene3D" id="1.10.1760.20">
    <property type="match status" value="1"/>
</dbReference>
<dbReference type="Pfam" id="PF07155">
    <property type="entry name" value="ECF-ribofla_trS"/>
    <property type="match status" value="1"/>
</dbReference>
<protein>
    <submittedName>
        <fullName evidence="4">ECF transporter S component</fullName>
    </submittedName>
</protein>
<gene>
    <name evidence="4" type="ORF">ACJDT4_04455</name>
</gene>
<keyword evidence="2 3" id="KW-1133">Transmembrane helix</keyword>
<dbReference type="PANTHER" id="PTHR37815:SF3">
    <property type="entry name" value="UPF0397 PROTEIN SPR0429"/>
    <property type="match status" value="1"/>
</dbReference>
<keyword evidence="5" id="KW-1185">Reference proteome</keyword>
<dbReference type="Proteomes" id="UP001623592">
    <property type="component" value="Unassembled WGS sequence"/>
</dbReference>
<dbReference type="RefSeq" id="WP_406786334.1">
    <property type="nucleotide sequence ID" value="NZ_JBJIAA010000003.1"/>
</dbReference>
<evidence type="ECO:0000313" key="5">
    <source>
        <dbReference type="Proteomes" id="UP001623592"/>
    </source>
</evidence>
<sequence length="185" mass="20307">MEQRVNDIKYSIRDIVEISVMAAIIFVATKLTGIPVGLGYKGVVHVGDSMVFIAAIIFRRRNAVLASAIGMGLFDLLSTAPMWTPFTLIAKGGMAYIAASVAYRSDYKGENVINNIFGFIISGIFMIIAYYFSGVAIDHYLMNMPWKQCWIVQATHITPDVAQVVVGMIIAVPVSKIIKKANIIK</sequence>
<feature type="transmembrane region" description="Helical" evidence="3">
    <location>
        <begin position="161"/>
        <end position="178"/>
    </location>
</feature>
<feature type="transmembrane region" description="Helical" evidence="3">
    <location>
        <begin position="86"/>
        <end position="104"/>
    </location>
</feature>
<comment type="caution">
    <text evidence="4">The sequence shown here is derived from an EMBL/GenBank/DDBJ whole genome shotgun (WGS) entry which is preliminary data.</text>
</comment>